<dbReference type="Proteomes" id="UP000499080">
    <property type="component" value="Unassembled WGS sequence"/>
</dbReference>
<organism evidence="1 2">
    <name type="scientific">Araneus ventricosus</name>
    <name type="common">Orbweaver spider</name>
    <name type="synonym">Epeira ventricosa</name>
    <dbReference type="NCBI Taxonomy" id="182803"/>
    <lineage>
        <taxon>Eukaryota</taxon>
        <taxon>Metazoa</taxon>
        <taxon>Ecdysozoa</taxon>
        <taxon>Arthropoda</taxon>
        <taxon>Chelicerata</taxon>
        <taxon>Arachnida</taxon>
        <taxon>Araneae</taxon>
        <taxon>Araneomorphae</taxon>
        <taxon>Entelegynae</taxon>
        <taxon>Araneoidea</taxon>
        <taxon>Araneidae</taxon>
        <taxon>Araneus</taxon>
    </lineage>
</organism>
<dbReference type="AlphaFoldDB" id="A0A4Y2GA86"/>
<gene>
    <name evidence="1" type="ORF">AVEN_70230_1</name>
</gene>
<protein>
    <submittedName>
        <fullName evidence="1">Uncharacterized protein</fullName>
    </submittedName>
</protein>
<comment type="caution">
    <text evidence="1">The sequence shown here is derived from an EMBL/GenBank/DDBJ whole genome shotgun (WGS) entry which is preliminary data.</text>
</comment>
<keyword evidence="2" id="KW-1185">Reference proteome</keyword>
<dbReference type="EMBL" id="BGPR01001305">
    <property type="protein sequence ID" value="GBM50590.1"/>
    <property type="molecule type" value="Genomic_DNA"/>
</dbReference>
<reference evidence="1 2" key="1">
    <citation type="journal article" date="2019" name="Sci. Rep.">
        <title>Orb-weaving spider Araneus ventricosus genome elucidates the spidroin gene catalogue.</title>
        <authorList>
            <person name="Kono N."/>
            <person name="Nakamura H."/>
            <person name="Ohtoshi R."/>
            <person name="Moran D.A.P."/>
            <person name="Shinohara A."/>
            <person name="Yoshida Y."/>
            <person name="Fujiwara M."/>
            <person name="Mori M."/>
            <person name="Tomita M."/>
            <person name="Arakawa K."/>
        </authorList>
    </citation>
    <scope>NUCLEOTIDE SEQUENCE [LARGE SCALE GENOMIC DNA]</scope>
</reference>
<accession>A0A4Y2GA86</accession>
<evidence type="ECO:0000313" key="1">
    <source>
        <dbReference type="EMBL" id="GBM50590.1"/>
    </source>
</evidence>
<dbReference type="OrthoDB" id="6421848at2759"/>
<evidence type="ECO:0000313" key="2">
    <source>
        <dbReference type="Proteomes" id="UP000499080"/>
    </source>
</evidence>
<name>A0A4Y2GA86_ARAVE</name>
<proteinExistence type="predicted"/>
<sequence length="189" mass="22103">MNNSVNSVQENLNKEKNVQDIKLVKGLLRYVLHDYYPAVNWKPGGIFLEEIDNSPCSVAIKSAMKLHLDANGGEIHSFYDEDFPRKGVINNKEHLDILRYLKSVFEIDPFDNARFLNYLCMCAEYAALSYLYGAKRAPLLTLQIISTMMKEMRESGKISQDVWSDFEKYCESYVQTERRRGYMRRPEYM</sequence>